<dbReference type="AlphaFoldDB" id="A0A370S966"/>
<gene>
    <name evidence="2" type="ORF">DEU51_11468</name>
</gene>
<proteinExistence type="predicted"/>
<sequence>MVISSIEVEDRVIKLNQAGLGVPNIFDIDSISLIIGNNGAGKTQYLNKIIEKFTPKAKDDRYSCEIYLDSEKTLQFRDMREEWGVIYYSPIPYGRRLHASKNLIDASPNWAKPLSVFDLRDHHDLLRDFNISPRLCVRKIVDVRKVCRVIVETLIVQPYPKIDNEILIELSGPLLSYLEGTPKRTKKWGDGESESSLDQEKNEKILIDQASHRFYRKLKDSLSNDVEAFCLFAVLEYQIERNKNSREVLRAVTNYILNNTNILTDRKPPEAALQVLVEIDRAKKFLVQRRVDLSMGSRATMEVELDPSEKSPLSSANLEHLFEVGFQNMSSGQWAILAQLSLISDAVKTFSERKIKKVLLLIDEGDAFLHLEWQRKYIGHLNRMLAALKREHGMTSLQVILATHSPLLATDVPKEFICRMEAKGSDGAPSAFAAPLHELLNQSFGAKTVGEFASRKINEAVSNISEGKKSDVDDFIVSSIDNPIIKAEVLRRTRAEGYRG</sequence>
<name>A0A370S966_PSEJE</name>
<feature type="domain" description="ATPase AAA-type core" evidence="1">
    <location>
        <begin position="199"/>
        <end position="408"/>
    </location>
</feature>
<dbReference type="Gene3D" id="3.40.50.300">
    <property type="entry name" value="P-loop containing nucleotide triphosphate hydrolases"/>
    <property type="match status" value="1"/>
</dbReference>
<evidence type="ECO:0000313" key="3">
    <source>
        <dbReference type="Proteomes" id="UP000255365"/>
    </source>
</evidence>
<organism evidence="2 3">
    <name type="scientific">Pseudomonas jessenii</name>
    <dbReference type="NCBI Taxonomy" id="77298"/>
    <lineage>
        <taxon>Bacteria</taxon>
        <taxon>Pseudomonadati</taxon>
        <taxon>Pseudomonadota</taxon>
        <taxon>Gammaproteobacteria</taxon>
        <taxon>Pseudomonadales</taxon>
        <taxon>Pseudomonadaceae</taxon>
        <taxon>Pseudomonas</taxon>
    </lineage>
</organism>
<comment type="caution">
    <text evidence="2">The sequence shown here is derived from an EMBL/GenBank/DDBJ whole genome shotgun (WGS) entry which is preliminary data.</text>
</comment>
<dbReference type="Pfam" id="PF13304">
    <property type="entry name" value="AAA_21"/>
    <property type="match status" value="1"/>
</dbReference>
<accession>A0A370S966</accession>
<evidence type="ECO:0000259" key="1">
    <source>
        <dbReference type="Pfam" id="PF13304"/>
    </source>
</evidence>
<dbReference type="SUPFAM" id="SSF52540">
    <property type="entry name" value="P-loop containing nucleoside triphosphate hydrolases"/>
    <property type="match status" value="1"/>
</dbReference>
<evidence type="ECO:0000313" key="2">
    <source>
        <dbReference type="EMBL" id="RDL16211.1"/>
    </source>
</evidence>
<dbReference type="GO" id="GO:0016887">
    <property type="term" value="F:ATP hydrolysis activity"/>
    <property type="evidence" value="ECO:0007669"/>
    <property type="project" value="InterPro"/>
</dbReference>
<protein>
    <submittedName>
        <fullName evidence="2">Putative AbiEii toxin of type IV toxin-antitoxin system</fullName>
    </submittedName>
</protein>
<dbReference type="InterPro" id="IPR027417">
    <property type="entry name" value="P-loop_NTPase"/>
</dbReference>
<dbReference type="RefSeq" id="WP_115147672.1">
    <property type="nucleotide sequence ID" value="NZ_QRAV01000014.1"/>
</dbReference>
<dbReference type="InterPro" id="IPR003959">
    <property type="entry name" value="ATPase_AAA_core"/>
</dbReference>
<reference evidence="2 3" key="1">
    <citation type="submission" date="2018-07" db="EMBL/GenBank/DDBJ databases">
        <title>Genome sequencing of rice bacterial endophytes.</title>
        <authorList>
            <person name="Venturi V."/>
        </authorList>
    </citation>
    <scope>NUCLEOTIDE SEQUENCE [LARGE SCALE GENOMIC DNA]</scope>
    <source>
        <strain evidence="2 3">E2333</strain>
    </source>
</reference>
<dbReference type="GO" id="GO:0005524">
    <property type="term" value="F:ATP binding"/>
    <property type="evidence" value="ECO:0007669"/>
    <property type="project" value="InterPro"/>
</dbReference>
<dbReference type="EMBL" id="QRAV01000014">
    <property type="protein sequence ID" value="RDL16211.1"/>
    <property type="molecule type" value="Genomic_DNA"/>
</dbReference>
<dbReference type="Proteomes" id="UP000255365">
    <property type="component" value="Unassembled WGS sequence"/>
</dbReference>